<sequence length="63" mass="7297">KRWRSGFWQIARGAHVPVQLVYFDYPSKTIGFGPMLEMGPDLDAEMARIRAFYAPYRGKYRGA</sequence>
<reference evidence="1" key="2">
    <citation type="journal article" date="2014" name="ISME J.">
        <title>Microbial stratification in low pH oxic and suboxic macroscopic growths along an acid mine drainage.</title>
        <authorList>
            <person name="Mendez-Garcia C."/>
            <person name="Mesa V."/>
            <person name="Sprenger R.R."/>
            <person name="Richter M."/>
            <person name="Diez M.S."/>
            <person name="Solano J."/>
            <person name="Bargiela R."/>
            <person name="Golyshina O.V."/>
            <person name="Manteca A."/>
            <person name="Ramos J.L."/>
            <person name="Gallego J.R."/>
            <person name="Llorente I."/>
            <person name="Martins Dos Santos V.A."/>
            <person name="Jensen O.N."/>
            <person name="Pelaez A.I."/>
            <person name="Sanchez J."/>
            <person name="Ferrer M."/>
        </authorList>
    </citation>
    <scope>NUCLEOTIDE SEQUENCE</scope>
</reference>
<accession>T1CI68</accession>
<feature type="non-terminal residue" evidence="1">
    <location>
        <position position="1"/>
    </location>
</feature>
<protein>
    <submittedName>
        <fullName evidence="1">Phospholipid/glycerol acyltransferase</fullName>
    </submittedName>
</protein>
<comment type="caution">
    <text evidence="1">The sequence shown here is derived from an EMBL/GenBank/DDBJ whole genome shotgun (WGS) entry which is preliminary data.</text>
</comment>
<gene>
    <name evidence="1" type="ORF">B1A_08234</name>
</gene>
<dbReference type="AlphaFoldDB" id="T1CI68"/>
<dbReference type="GO" id="GO:0016746">
    <property type="term" value="F:acyltransferase activity"/>
    <property type="evidence" value="ECO:0007669"/>
    <property type="project" value="UniProtKB-KW"/>
</dbReference>
<name>T1CI68_9ZZZZ</name>
<organism evidence="1">
    <name type="scientific">mine drainage metagenome</name>
    <dbReference type="NCBI Taxonomy" id="410659"/>
    <lineage>
        <taxon>unclassified sequences</taxon>
        <taxon>metagenomes</taxon>
        <taxon>ecological metagenomes</taxon>
    </lineage>
</organism>
<proteinExistence type="predicted"/>
<reference evidence="1" key="1">
    <citation type="submission" date="2013-08" db="EMBL/GenBank/DDBJ databases">
        <authorList>
            <person name="Mendez C."/>
            <person name="Richter M."/>
            <person name="Ferrer M."/>
            <person name="Sanchez J."/>
        </authorList>
    </citation>
    <scope>NUCLEOTIDE SEQUENCE</scope>
</reference>
<keyword evidence="1" id="KW-0808">Transferase</keyword>
<dbReference type="EMBL" id="AUZX01005887">
    <property type="protein sequence ID" value="EQD66184.1"/>
    <property type="molecule type" value="Genomic_DNA"/>
</dbReference>
<keyword evidence="1" id="KW-0012">Acyltransferase</keyword>
<evidence type="ECO:0000313" key="1">
    <source>
        <dbReference type="EMBL" id="EQD66184.1"/>
    </source>
</evidence>